<accession>A0ABS5CP63</accession>
<keyword evidence="2" id="KW-1185">Reference proteome</keyword>
<comment type="caution">
    <text evidence="1">The sequence shown here is derived from an EMBL/GenBank/DDBJ whole genome shotgun (WGS) entry which is preliminary data.</text>
</comment>
<name>A0ABS5CP63_9FLAO</name>
<organism evidence="1 2">
    <name type="scientific">Flavobacterium flabelliforme</name>
    <dbReference type="NCBI Taxonomy" id="2816119"/>
    <lineage>
        <taxon>Bacteria</taxon>
        <taxon>Pseudomonadati</taxon>
        <taxon>Bacteroidota</taxon>
        <taxon>Flavobacteriia</taxon>
        <taxon>Flavobacteriales</taxon>
        <taxon>Flavobacteriaceae</taxon>
        <taxon>Flavobacterium</taxon>
    </lineage>
</organism>
<proteinExistence type="predicted"/>
<evidence type="ECO:0000313" key="2">
    <source>
        <dbReference type="Proteomes" id="UP000674217"/>
    </source>
</evidence>
<evidence type="ECO:0000313" key="1">
    <source>
        <dbReference type="EMBL" id="MBP4140408.1"/>
    </source>
</evidence>
<reference evidence="1 2" key="1">
    <citation type="submission" date="2021-03" db="EMBL/GenBank/DDBJ databases">
        <title>Flavobacterium Flabelliformis Sp. Nov. And Flavobacterium Geliluteum Sp. Nov., Two Novel Multidrug Resistant Psychrophilic Species Isolated From Antarctica.</title>
        <authorList>
            <person name="Kralova S."/>
            <person name="Busse H.J."/>
            <person name="Bezdicek M."/>
            <person name="Nykrynova M."/>
            <person name="Kroupova E."/>
            <person name="Krsek D."/>
            <person name="Sedlacek I."/>
        </authorList>
    </citation>
    <scope>NUCLEOTIDE SEQUENCE [LARGE SCALE GENOMIC DNA]</scope>
    <source>
        <strain evidence="1 2">P4023</strain>
    </source>
</reference>
<protein>
    <submittedName>
        <fullName evidence="1">Uncharacterized protein</fullName>
    </submittedName>
</protein>
<sequence>MKEKSICISIKYKNNIKQEGIILFFTELLKNKFDKTFDEFHYTITDKTKSSWKQYTKSGNFTPNRFAKFIDLQKDLNDDVYIDFELLTNLKNYVFKSRDIDASFSCSQSRDIKSLDFIFNAAWISQSLLLDFISSTVLFIESQNGETIYGYVLELANEKMPALYMQGISNIKLGKKEEGILYFWSTNLANCESKIIDIFWGNIISSKHIIGDETLKKIQEIVGAKNVMLLTKNIIWFNINEAISDFEILKYSNQRKKLIDYFKGQKMI</sequence>
<dbReference type="EMBL" id="JAGFBU010000001">
    <property type="protein sequence ID" value="MBP4140408.1"/>
    <property type="molecule type" value="Genomic_DNA"/>
</dbReference>
<dbReference type="RefSeq" id="WP_210644154.1">
    <property type="nucleotide sequence ID" value="NZ_JAGFBU010000001.1"/>
</dbReference>
<gene>
    <name evidence="1" type="ORF">J3S90_01160</name>
</gene>
<dbReference type="Proteomes" id="UP000674217">
    <property type="component" value="Unassembled WGS sequence"/>
</dbReference>